<evidence type="ECO:0000256" key="1">
    <source>
        <dbReference type="SAM" id="MobiDB-lite"/>
    </source>
</evidence>
<keyword evidence="3" id="KW-1185">Reference proteome</keyword>
<feature type="region of interest" description="Disordered" evidence="1">
    <location>
        <begin position="1"/>
        <end position="104"/>
    </location>
</feature>
<comment type="caution">
    <text evidence="2">The sequence shown here is derived from an EMBL/GenBank/DDBJ whole genome shotgun (WGS) entry which is preliminary data.</text>
</comment>
<dbReference type="EMBL" id="JAWDGP010003417">
    <property type="protein sequence ID" value="KAK3774405.1"/>
    <property type="molecule type" value="Genomic_DNA"/>
</dbReference>
<organism evidence="2 3">
    <name type="scientific">Elysia crispata</name>
    <name type="common">lettuce slug</name>
    <dbReference type="NCBI Taxonomy" id="231223"/>
    <lineage>
        <taxon>Eukaryota</taxon>
        <taxon>Metazoa</taxon>
        <taxon>Spiralia</taxon>
        <taxon>Lophotrochozoa</taxon>
        <taxon>Mollusca</taxon>
        <taxon>Gastropoda</taxon>
        <taxon>Heterobranchia</taxon>
        <taxon>Euthyneura</taxon>
        <taxon>Panpulmonata</taxon>
        <taxon>Sacoglossa</taxon>
        <taxon>Placobranchoidea</taxon>
        <taxon>Plakobranchidae</taxon>
        <taxon>Elysia</taxon>
    </lineage>
</organism>
<accession>A0AAE1DLN8</accession>
<evidence type="ECO:0000313" key="3">
    <source>
        <dbReference type="Proteomes" id="UP001283361"/>
    </source>
</evidence>
<dbReference type="AlphaFoldDB" id="A0AAE1DLN8"/>
<dbReference type="Proteomes" id="UP001283361">
    <property type="component" value="Unassembled WGS sequence"/>
</dbReference>
<feature type="compositionally biased region" description="Low complexity" evidence="1">
    <location>
        <begin position="57"/>
        <end position="83"/>
    </location>
</feature>
<gene>
    <name evidence="2" type="ORF">RRG08_003297</name>
</gene>
<reference evidence="2" key="1">
    <citation type="journal article" date="2023" name="G3 (Bethesda)">
        <title>A reference genome for the long-term kleptoplast-retaining sea slug Elysia crispata morphotype clarki.</title>
        <authorList>
            <person name="Eastman K.E."/>
            <person name="Pendleton A.L."/>
            <person name="Shaikh M.A."/>
            <person name="Suttiyut T."/>
            <person name="Ogas R."/>
            <person name="Tomko P."/>
            <person name="Gavelis G."/>
            <person name="Widhalm J.R."/>
            <person name="Wisecaver J.H."/>
        </authorList>
    </citation>
    <scope>NUCLEOTIDE SEQUENCE</scope>
    <source>
        <strain evidence="2">ECLA1</strain>
    </source>
</reference>
<evidence type="ECO:0000313" key="2">
    <source>
        <dbReference type="EMBL" id="KAK3774405.1"/>
    </source>
</evidence>
<protein>
    <submittedName>
        <fullName evidence="2">Uncharacterized protein</fullName>
    </submittedName>
</protein>
<sequence length="104" mass="11150">MNEFRAIWGPRLIAGGANVSSGHGRHWGGNRFIRVVKPSQSDLSPKGGLPSRKQKPASKAPASKAPASKAPASKSSRNQSSRKQSSRKQSSRKQKPPLKGILIL</sequence>
<name>A0AAE1DLN8_9GAST</name>
<proteinExistence type="predicted"/>
<feature type="compositionally biased region" description="Basic residues" evidence="1">
    <location>
        <begin position="84"/>
        <end position="96"/>
    </location>
</feature>